<keyword evidence="9" id="KW-1185">Reference proteome</keyword>
<feature type="transmembrane region" description="Helical" evidence="6">
    <location>
        <begin position="74"/>
        <end position="94"/>
    </location>
</feature>
<dbReference type="PANTHER" id="PTHR34820">
    <property type="entry name" value="INNER MEMBRANE PROTEIN YEBZ"/>
    <property type="match status" value="1"/>
</dbReference>
<dbReference type="Proteomes" id="UP000318681">
    <property type="component" value="Unassembled WGS sequence"/>
</dbReference>
<feature type="transmembrane region" description="Helical" evidence="6">
    <location>
        <begin position="177"/>
        <end position="198"/>
    </location>
</feature>
<keyword evidence="5 6" id="KW-0472">Membrane</keyword>
<gene>
    <name evidence="8" type="primary">copD</name>
    <name evidence="8" type="ORF">FOY91_01085</name>
</gene>
<organism evidence="8 9">
    <name type="scientific">Alterirhizorhabdus solaris</name>
    <dbReference type="NCBI Taxonomy" id="2529389"/>
    <lineage>
        <taxon>Bacteria</taxon>
        <taxon>Pseudomonadati</taxon>
        <taxon>Pseudomonadota</taxon>
        <taxon>Alphaproteobacteria</taxon>
        <taxon>Sphingomonadales</taxon>
        <taxon>Rhizorhabdaceae</taxon>
        <taxon>Alterirhizorhabdus</taxon>
    </lineage>
</organism>
<feature type="transmembrane region" description="Helical" evidence="6">
    <location>
        <begin position="114"/>
        <end position="133"/>
    </location>
</feature>
<dbReference type="GO" id="GO:0006825">
    <property type="term" value="P:copper ion transport"/>
    <property type="evidence" value="ECO:0007669"/>
    <property type="project" value="InterPro"/>
</dbReference>
<keyword evidence="2" id="KW-1003">Cell membrane</keyword>
<reference evidence="8 9" key="1">
    <citation type="submission" date="2019-07" db="EMBL/GenBank/DDBJ databases">
        <title>Sphingomonas solaris sp. nov., isolated from a solar panel from Boston, Massachusetts.</title>
        <authorList>
            <person name="Tanner K."/>
            <person name="Pascual J."/>
            <person name="Mancuso C."/>
            <person name="Pereto J."/>
            <person name="Khalil A."/>
            <person name="Vilanova C."/>
        </authorList>
    </citation>
    <scope>NUCLEOTIDE SEQUENCE [LARGE SCALE GENOMIC DNA]</scope>
    <source>
        <strain evidence="8 9">R4DWN</strain>
    </source>
</reference>
<dbReference type="NCBIfam" id="NF033808">
    <property type="entry name" value="copper_CopD"/>
    <property type="match status" value="1"/>
</dbReference>
<keyword evidence="3 6" id="KW-0812">Transmembrane</keyword>
<protein>
    <submittedName>
        <fullName evidence="8">Copper homeostasis membrane protein CopD</fullName>
    </submittedName>
</protein>
<name>A0A558RDW6_9SPHN</name>
<evidence type="ECO:0000259" key="7">
    <source>
        <dbReference type="Pfam" id="PF05425"/>
    </source>
</evidence>
<dbReference type="OrthoDB" id="6053803at2"/>
<evidence type="ECO:0000313" key="9">
    <source>
        <dbReference type="Proteomes" id="UP000318681"/>
    </source>
</evidence>
<feature type="domain" description="Copper resistance protein D" evidence="7">
    <location>
        <begin position="214"/>
        <end position="321"/>
    </location>
</feature>
<evidence type="ECO:0000256" key="2">
    <source>
        <dbReference type="ARBA" id="ARBA00022475"/>
    </source>
</evidence>
<dbReference type="EMBL" id="VNIM01000002">
    <property type="protein sequence ID" value="TVV77382.1"/>
    <property type="molecule type" value="Genomic_DNA"/>
</dbReference>
<evidence type="ECO:0000256" key="1">
    <source>
        <dbReference type="ARBA" id="ARBA00004651"/>
    </source>
</evidence>
<feature type="transmembrane region" description="Helical" evidence="6">
    <location>
        <begin position="304"/>
        <end position="322"/>
    </location>
</feature>
<evidence type="ECO:0000256" key="5">
    <source>
        <dbReference type="ARBA" id="ARBA00023136"/>
    </source>
</evidence>
<feature type="transmembrane region" description="Helical" evidence="6">
    <location>
        <begin position="254"/>
        <end position="275"/>
    </location>
</feature>
<dbReference type="InterPro" id="IPR047689">
    <property type="entry name" value="CopD"/>
</dbReference>
<accession>A0A558RDW6</accession>
<feature type="transmembrane region" description="Helical" evidence="6">
    <location>
        <begin position="219"/>
        <end position="242"/>
    </location>
</feature>
<evidence type="ECO:0000256" key="4">
    <source>
        <dbReference type="ARBA" id="ARBA00022989"/>
    </source>
</evidence>
<feature type="transmembrane region" description="Helical" evidence="6">
    <location>
        <begin position="140"/>
        <end position="157"/>
    </location>
</feature>
<evidence type="ECO:0000256" key="6">
    <source>
        <dbReference type="SAM" id="Phobius"/>
    </source>
</evidence>
<comment type="subcellular location">
    <subcellularLocation>
        <location evidence="1">Cell membrane</location>
        <topology evidence="1">Multi-pass membrane protein</topology>
    </subcellularLocation>
</comment>
<dbReference type="InterPro" id="IPR008457">
    <property type="entry name" value="Cu-R_CopD_dom"/>
</dbReference>
<dbReference type="InterPro" id="IPR032694">
    <property type="entry name" value="CopC/D"/>
</dbReference>
<dbReference type="PANTHER" id="PTHR34820:SF4">
    <property type="entry name" value="INNER MEMBRANE PROTEIN YEBZ"/>
    <property type="match status" value="1"/>
</dbReference>
<dbReference type="GO" id="GO:0005886">
    <property type="term" value="C:plasma membrane"/>
    <property type="evidence" value="ECO:0007669"/>
    <property type="project" value="UniProtKB-SubCell"/>
</dbReference>
<evidence type="ECO:0000313" key="8">
    <source>
        <dbReference type="EMBL" id="TVV77382.1"/>
    </source>
</evidence>
<sequence length="331" mass="34166">MACRLGRHPPRRWQLRVRGQVEVDTDWPLIAVRFALYVTLSGLFGLSAFSLYGLKAGERADAIALRPWLVGSGLLGLLFSGIALALLAAAMAGAPPWPVDQDAIGMLLSGSATGTAWEARMAALGVASIAALVAAGRAAWLGLVAFAAAVALATLAWTGHGAMDEGAAGWVHLGADILHLLAGGAWAGALLGLVLLVARPVGRVDATHLTLTHRALHGFGLVGTILVGTIAVTGMVNAWLLVGLANLPNVTATVYGQLLIAKLALFGAMLALASFNRFRLTPAFERSITAVDHHGALRGLRRSLAVEASCAVAILALVAWLGTLEPPASAM</sequence>
<dbReference type="AlphaFoldDB" id="A0A558RDW6"/>
<evidence type="ECO:0000256" key="3">
    <source>
        <dbReference type="ARBA" id="ARBA00022692"/>
    </source>
</evidence>
<keyword evidence="4 6" id="KW-1133">Transmembrane helix</keyword>
<proteinExistence type="predicted"/>
<comment type="caution">
    <text evidence="8">The sequence shown here is derived from an EMBL/GenBank/DDBJ whole genome shotgun (WGS) entry which is preliminary data.</text>
</comment>
<dbReference type="Pfam" id="PF05425">
    <property type="entry name" value="CopD"/>
    <property type="match status" value="1"/>
</dbReference>
<feature type="transmembrane region" description="Helical" evidence="6">
    <location>
        <begin position="34"/>
        <end position="54"/>
    </location>
</feature>